<dbReference type="Pfam" id="PF00588">
    <property type="entry name" value="SpoU_methylase"/>
    <property type="match status" value="1"/>
</dbReference>
<dbReference type="GO" id="GO:0030488">
    <property type="term" value="P:tRNA methylation"/>
    <property type="evidence" value="ECO:0007669"/>
    <property type="project" value="InterPro"/>
</dbReference>
<reference evidence="5" key="1">
    <citation type="journal article" date="2013" name="Genome Announc.">
        <title>Genome sequence of the food spoilage yeast Zygosaccharomyces bailii CLIB 213(T).</title>
        <authorList>
            <person name="Galeote V."/>
            <person name="Bigey F."/>
            <person name="Devillers H."/>
            <person name="Neuveglise C."/>
            <person name="Dequin S."/>
        </authorList>
    </citation>
    <scope>NUCLEOTIDE SEQUENCE [LARGE SCALE GENOMIC DNA]</scope>
    <source>
        <strain evidence="5">CLIB 213 / ATCC 58445 / CBS 680 / CCRC 21525 / NBRC 1098 / NCYC 1416 / NRRL Y-2227</strain>
    </source>
</reference>
<dbReference type="InterPro" id="IPR029028">
    <property type="entry name" value="Alpha/beta_knot_MTases"/>
</dbReference>
<dbReference type="OrthoDB" id="241340at2759"/>
<dbReference type="PANTHER" id="PTHR12029:SF11">
    <property type="entry name" value="METHYLTRANSFERASE TARBP1-RELATED"/>
    <property type="match status" value="1"/>
</dbReference>
<dbReference type="GO" id="GO:0003723">
    <property type="term" value="F:RNA binding"/>
    <property type="evidence" value="ECO:0007669"/>
    <property type="project" value="InterPro"/>
</dbReference>
<gene>
    <name evidence="4" type="ORF">BN860_04302g</name>
</gene>
<dbReference type="InterPro" id="IPR045330">
    <property type="entry name" value="TRM3/TARBP1"/>
</dbReference>
<dbReference type="GO" id="GO:0016423">
    <property type="term" value="F:tRNA (guanine) methyltransferase activity"/>
    <property type="evidence" value="ECO:0007669"/>
    <property type="project" value="InterPro"/>
</dbReference>
<dbReference type="FunFam" id="3.40.1280.10:FF:000022">
    <property type="entry name" value="Trm3p"/>
    <property type="match status" value="1"/>
</dbReference>
<evidence type="ECO:0000259" key="3">
    <source>
        <dbReference type="Pfam" id="PF00588"/>
    </source>
</evidence>
<dbReference type="InterPro" id="IPR044748">
    <property type="entry name" value="Trm3/TARBP1_C"/>
</dbReference>
<dbReference type="SUPFAM" id="SSF75217">
    <property type="entry name" value="alpha/beta knot"/>
    <property type="match status" value="1"/>
</dbReference>
<dbReference type="InterPro" id="IPR001537">
    <property type="entry name" value="SpoU_MeTrfase"/>
</dbReference>
<evidence type="ECO:0000256" key="1">
    <source>
        <dbReference type="ARBA" id="ARBA00022603"/>
    </source>
</evidence>
<accession>A0A8J2TA70</accession>
<dbReference type="Proteomes" id="UP000019375">
    <property type="component" value="Unassembled WGS sequence"/>
</dbReference>
<dbReference type="InterPro" id="IPR029026">
    <property type="entry name" value="tRNA_m1G_MTases_N"/>
</dbReference>
<protein>
    <submittedName>
        <fullName evidence="4">ZYBA0S09-04302g1_1</fullName>
    </submittedName>
</protein>
<dbReference type="CDD" id="cd18091">
    <property type="entry name" value="SpoU-like_TRM3-like"/>
    <property type="match status" value="1"/>
</dbReference>
<evidence type="ECO:0000256" key="2">
    <source>
        <dbReference type="ARBA" id="ARBA00022679"/>
    </source>
</evidence>
<dbReference type="PANTHER" id="PTHR12029">
    <property type="entry name" value="RNA METHYLTRANSFERASE"/>
    <property type="match status" value="1"/>
</dbReference>
<sequence>MLASASGDALIRNYLDDNELIRILSNLIKEDQLAQVLDVLNIISVDLSEHKDIVEQLFKRVTSKLIQQIDYLTSNPYEEYTDGFYNELLANKELRVIGQLMCQLKPLETQLETWIGELLAGYVASDHEKLFERDLYDTFSFTLIANSSGGELKPEINVASAVFLVKFLEVVYSLEEGSPAIAVNGGNIYTIILSLLGCNIETLAFSASFLLRWKIACIADRCMNDEDFDLLTWAIVKAFHRSGCDRVCKDWKLRDGLILILRFLLVSKASPQLMSYIKSDDYWQTIQHALAHDVHEYRKLGISVLRITVDRLTFTSSFFATATFTWDPKDERKNVKLWDQFTTLYEIVALEPALNQIEAATDQILNLFSHPYLHPTWSLILFSTGLKATMESVRKYMISLLFKIEDRSVFSTDLTTLKRTFLPAILEAQYFVVQNSSCPYGERLSTFISAVIAEDKQHPQAVISTALELLVEQPTIFDPSRVYLTFGILNSLKRKHSRLIVPHHLELIERLFDVQSEEEIVETTLQTMNLKFLLHVHPSVSPYMWIRALVAHIKNGKNGYRFINALTDDLRDFAVAFFDYREIEQQFGKYVNIDVTFDLLSLVLLEYPYVRTEALLIIETSKWGVSREQYNNEATKLLSGLLTGERDDEEYNDAHFLVNYPAFGYTTWKSVRMEELYSSLLKQFSKNKFEFFVRVYQKGFENDAYLPDLRWSDVKDLYRIIKLHLVKERDFKIRDEVYGTYMRFLCSFLKVCALDWVKGKDDNELNQLLSLLHENVSNDNGTFLGNLYVSKLCKYILDSYIVISAGVTDEVQWDLVLRLIDILSVIWDDVFSKRLILIQKDLHTSLIEAFFHPTLLFFASEHSSAGDELAEVILKRGQDLLDQSSTRRGYLPLLARNIRSFVVFHSKKCKNSDDGPWWLIYLMLGTFTSTQLSINVFFLRPIIADLFDRKINTYHENGKTLYEQVYGPEEISAKILIIDAFLQCTTHLKEQVFIQTAKRSNLLYAIKETDGAEETQRILQFELLLLGIRSYDKKLLFDFVKDSLLPSLSSERSPLVRIYKEWFTAFCVAEFYEEENASVIEDIVFSSINDHSKPAFTTSNERIAFLVLEGLTNLKNICPQRLLKRFMGAVISSATTNKPLIRHFSNSLMFSFWHKFAQFITNDVLKEIVYQMYLDAKELQLPGQYRVGDANTWDIYQDLTLTGIFGGVLKKTTSASIPFFSEALFKKYLSCEVKWPIGSDDTSMWLNRCTNQAPKASDITFDASSQLQMKSGAWKMLMDIDGVNSEKTVDRSDLVVVASLVDKVPNLGGICRLCDVLGVGLLTVPSISVKKNPQFKNVAVTADRWMPLEELQPKDIAAFMKCKKKEGYTLIGLEQTDKSVQLDDHYKFPQKTLILLGTEAYGIPGPLLSELDLCLEIKQFGVVRSMNIQTATAVIVHSYTVQHM</sequence>
<name>A0A8J2TA70_ZYGB2</name>
<keyword evidence="5" id="KW-1185">Reference proteome</keyword>
<keyword evidence="2" id="KW-0808">Transferase</keyword>
<evidence type="ECO:0000313" key="4">
    <source>
        <dbReference type="EMBL" id="CDF91078.1"/>
    </source>
</evidence>
<feature type="domain" description="tRNA/rRNA methyltransferase SpoU type" evidence="3">
    <location>
        <begin position="1294"/>
        <end position="1436"/>
    </location>
</feature>
<keyword evidence="1" id="KW-0489">Methyltransferase</keyword>
<dbReference type="EMBL" id="HG316462">
    <property type="protein sequence ID" value="CDF91078.1"/>
    <property type="molecule type" value="Genomic_DNA"/>
</dbReference>
<proteinExistence type="predicted"/>
<evidence type="ECO:0000313" key="5">
    <source>
        <dbReference type="Proteomes" id="UP000019375"/>
    </source>
</evidence>
<dbReference type="Gene3D" id="3.40.1280.10">
    <property type="match status" value="1"/>
</dbReference>
<organism evidence="4 5">
    <name type="scientific">Zygosaccharomyces bailii (strain CLIB 213 / ATCC 58445 / CBS 680 / BCRC 21525 / NBRC 1098 / NCYC 1416 / NRRL Y-2227)</name>
    <dbReference type="NCBI Taxonomy" id="1333698"/>
    <lineage>
        <taxon>Eukaryota</taxon>
        <taxon>Fungi</taxon>
        <taxon>Dikarya</taxon>
        <taxon>Ascomycota</taxon>
        <taxon>Saccharomycotina</taxon>
        <taxon>Saccharomycetes</taxon>
        <taxon>Saccharomycetales</taxon>
        <taxon>Saccharomycetaceae</taxon>
        <taxon>Zygosaccharomyces</taxon>
    </lineage>
</organism>